<feature type="transmembrane region" description="Helical" evidence="7">
    <location>
        <begin position="132"/>
        <end position="156"/>
    </location>
</feature>
<feature type="transmembrane region" description="Helical" evidence="7">
    <location>
        <begin position="251"/>
        <end position="273"/>
    </location>
</feature>
<feature type="transmembrane region" description="Helical" evidence="7">
    <location>
        <begin position="54"/>
        <end position="77"/>
    </location>
</feature>
<dbReference type="PANTHER" id="PTHR33048:SF47">
    <property type="entry name" value="INTEGRAL MEMBRANE PROTEIN-RELATED"/>
    <property type="match status" value="1"/>
</dbReference>
<feature type="transmembrane region" description="Helical" evidence="7">
    <location>
        <begin position="97"/>
        <end position="120"/>
    </location>
</feature>
<feature type="transmembrane region" description="Helical" evidence="7">
    <location>
        <begin position="20"/>
        <end position="42"/>
    </location>
</feature>
<evidence type="ECO:0000313" key="10">
    <source>
        <dbReference type="Proteomes" id="UP000283895"/>
    </source>
</evidence>
<feature type="transmembrane region" description="Helical" evidence="7">
    <location>
        <begin position="212"/>
        <end position="231"/>
    </location>
</feature>
<evidence type="ECO:0000256" key="5">
    <source>
        <dbReference type="ARBA" id="ARBA00038359"/>
    </source>
</evidence>
<evidence type="ECO:0000259" key="8">
    <source>
        <dbReference type="Pfam" id="PF20684"/>
    </source>
</evidence>
<evidence type="ECO:0000256" key="6">
    <source>
        <dbReference type="SAM" id="MobiDB-lite"/>
    </source>
</evidence>
<evidence type="ECO:0000256" key="7">
    <source>
        <dbReference type="SAM" id="Phobius"/>
    </source>
</evidence>
<comment type="subcellular location">
    <subcellularLocation>
        <location evidence="1">Membrane</location>
        <topology evidence="1">Multi-pass membrane protein</topology>
    </subcellularLocation>
</comment>
<dbReference type="InterPro" id="IPR049326">
    <property type="entry name" value="Rhodopsin_dom_fungi"/>
</dbReference>
<keyword evidence="3 7" id="KW-1133">Transmembrane helix</keyword>
<comment type="caution">
    <text evidence="9">The sequence shown here is derived from an EMBL/GenBank/DDBJ whole genome shotgun (WGS) entry which is preliminary data.</text>
</comment>
<dbReference type="STRING" id="356882.A0A423VRA3"/>
<feature type="region of interest" description="Disordered" evidence="6">
    <location>
        <begin position="351"/>
        <end position="400"/>
    </location>
</feature>
<keyword evidence="2 7" id="KW-0812">Transmembrane</keyword>
<keyword evidence="4 7" id="KW-0472">Membrane</keyword>
<accession>A0A423VRA3</accession>
<evidence type="ECO:0000256" key="2">
    <source>
        <dbReference type="ARBA" id="ARBA00022692"/>
    </source>
</evidence>
<evidence type="ECO:0000256" key="3">
    <source>
        <dbReference type="ARBA" id="ARBA00022989"/>
    </source>
</evidence>
<dbReference type="Proteomes" id="UP000283895">
    <property type="component" value="Unassembled WGS sequence"/>
</dbReference>
<gene>
    <name evidence="9" type="ORF">VMCG_08070</name>
</gene>
<dbReference type="PANTHER" id="PTHR33048">
    <property type="entry name" value="PTH11-LIKE INTEGRAL MEMBRANE PROTEIN (AFU_ORTHOLOGUE AFUA_5G11245)"/>
    <property type="match status" value="1"/>
</dbReference>
<evidence type="ECO:0000313" key="9">
    <source>
        <dbReference type="EMBL" id="ROV93588.1"/>
    </source>
</evidence>
<evidence type="ECO:0000256" key="1">
    <source>
        <dbReference type="ARBA" id="ARBA00004141"/>
    </source>
</evidence>
<dbReference type="Pfam" id="PF20684">
    <property type="entry name" value="Fung_rhodopsin"/>
    <property type="match status" value="1"/>
</dbReference>
<organism evidence="9 10">
    <name type="scientific">Cytospora schulzeri</name>
    <dbReference type="NCBI Taxonomy" id="448051"/>
    <lineage>
        <taxon>Eukaryota</taxon>
        <taxon>Fungi</taxon>
        <taxon>Dikarya</taxon>
        <taxon>Ascomycota</taxon>
        <taxon>Pezizomycotina</taxon>
        <taxon>Sordariomycetes</taxon>
        <taxon>Sordariomycetidae</taxon>
        <taxon>Diaporthales</taxon>
        <taxon>Cytosporaceae</taxon>
        <taxon>Cytospora</taxon>
    </lineage>
</organism>
<dbReference type="OrthoDB" id="3648173at2759"/>
<evidence type="ECO:0000256" key="4">
    <source>
        <dbReference type="ARBA" id="ARBA00023136"/>
    </source>
</evidence>
<proteinExistence type="inferred from homology"/>
<protein>
    <recommendedName>
        <fullName evidence="8">Rhodopsin domain-containing protein</fullName>
    </recommendedName>
</protein>
<feature type="domain" description="Rhodopsin" evidence="8">
    <location>
        <begin position="38"/>
        <end position="275"/>
    </location>
</feature>
<dbReference type="EMBL" id="LKEA01000044">
    <property type="protein sequence ID" value="ROV93588.1"/>
    <property type="molecule type" value="Genomic_DNA"/>
</dbReference>
<feature type="transmembrane region" description="Helical" evidence="7">
    <location>
        <begin position="176"/>
        <end position="200"/>
    </location>
</feature>
<dbReference type="GO" id="GO:0016020">
    <property type="term" value="C:membrane"/>
    <property type="evidence" value="ECO:0007669"/>
    <property type="project" value="UniProtKB-SubCell"/>
</dbReference>
<sequence length="400" mass="43725">MSSTYHDVVEPNASASHQGSIVVCAVVTWLISAVFVGLRLHLRGRLMRVLGSEDWVILASLVFSAGNSSGFIVGASYGLGGHAANVPIDNWQPMIKAAWVTVLCYTLTVCLTKVSVLLLYKRTLTYDWTRKAVWTFIVIVVLTSLLDIAVVSTACIPLNSFWDPDVEPKYCHSVKVYYAINGLQIGTDFLIYLLPLPVVWTLRAPREQKMMLITVFSFGFFICIVSIIRLVELATSAFNEDFLFTSVPLDYWTLIEVNTAIVCSCIMTLKPLLNRVLASSTRPNTQIQDHQPAAAAAAAAALGFAPPTIGSEPSRRKGSTARKQSWLSMQMARMDKSLQTVNEEVNLRSLGAAPGTGAWSSDRSKEVPPLDSAAPESSRRSHNSSVVTPDEQQADDGPLN</sequence>
<dbReference type="AlphaFoldDB" id="A0A423VRA3"/>
<comment type="similarity">
    <text evidence="5">Belongs to the SAT4 family.</text>
</comment>
<feature type="region of interest" description="Disordered" evidence="6">
    <location>
        <begin position="306"/>
        <end position="325"/>
    </location>
</feature>
<reference evidence="9 10" key="1">
    <citation type="submission" date="2015-09" db="EMBL/GenBank/DDBJ databases">
        <title>Host preference determinants of Valsa canker pathogens revealed by comparative genomics.</title>
        <authorList>
            <person name="Yin Z."/>
            <person name="Huang L."/>
        </authorList>
    </citation>
    <scope>NUCLEOTIDE SEQUENCE [LARGE SCALE GENOMIC DNA]</scope>
    <source>
        <strain evidence="9 10">03-1</strain>
    </source>
</reference>
<dbReference type="InterPro" id="IPR052337">
    <property type="entry name" value="SAT4-like"/>
</dbReference>
<name>A0A423VRA3_9PEZI</name>
<keyword evidence="10" id="KW-1185">Reference proteome</keyword>